<dbReference type="SUPFAM" id="SSF53474">
    <property type="entry name" value="alpha/beta-Hydrolases"/>
    <property type="match status" value="1"/>
</dbReference>
<name>A0A9X0UFU8_9PROT</name>
<accession>A0A9X0UFU8</accession>
<keyword evidence="2" id="KW-1185">Reference proteome</keyword>
<protein>
    <submittedName>
        <fullName evidence="1">Alpha/beta hydrolase</fullName>
    </submittedName>
</protein>
<sequence length="119" mass="12978">MDFAARFTTKQHPGVLAKGILAMLRWDETATLPTITVPTLIITSDHDKLTLACASEEMQRVIPNAELVMVKPAGHPGFRRPGFLECSAAYDEAISGFAARCLARAMPATDRLRPAVRTL</sequence>
<keyword evidence="1" id="KW-0378">Hydrolase</keyword>
<reference evidence="1" key="1">
    <citation type="submission" date="2020-08" db="EMBL/GenBank/DDBJ databases">
        <authorList>
            <person name="Hu Y."/>
            <person name="Nguyen S.V."/>
            <person name="Li F."/>
            <person name="Fanning S."/>
        </authorList>
    </citation>
    <scope>NUCLEOTIDE SEQUENCE</scope>
    <source>
        <strain evidence="1">SYSU D8009</strain>
    </source>
</reference>
<dbReference type="EMBL" id="JACOMF010000130">
    <property type="protein sequence ID" value="MBC4019167.1"/>
    <property type="molecule type" value="Genomic_DNA"/>
</dbReference>
<dbReference type="RefSeq" id="WP_186773895.1">
    <property type="nucleotide sequence ID" value="NZ_JACOMF010000130.1"/>
</dbReference>
<dbReference type="Proteomes" id="UP000600101">
    <property type="component" value="Unassembled WGS sequence"/>
</dbReference>
<proteinExistence type="predicted"/>
<dbReference type="Gene3D" id="3.40.50.1820">
    <property type="entry name" value="alpha/beta hydrolase"/>
    <property type="match status" value="1"/>
</dbReference>
<evidence type="ECO:0000313" key="2">
    <source>
        <dbReference type="Proteomes" id="UP000600101"/>
    </source>
</evidence>
<evidence type="ECO:0000313" key="1">
    <source>
        <dbReference type="EMBL" id="MBC4019167.1"/>
    </source>
</evidence>
<comment type="caution">
    <text evidence="1">The sequence shown here is derived from an EMBL/GenBank/DDBJ whole genome shotgun (WGS) entry which is preliminary data.</text>
</comment>
<dbReference type="AlphaFoldDB" id="A0A9X0UFU8"/>
<dbReference type="GO" id="GO:0016787">
    <property type="term" value="F:hydrolase activity"/>
    <property type="evidence" value="ECO:0007669"/>
    <property type="project" value="UniProtKB-KW"/>
</dbReference>
<gene>
    <name evidence="1" type="ORF">H7965_28485</name>
</gene>
<dbReference type="InterPro" id="IPR029058">
    <property type="entry name" value="AB_hydrolase_fold"/>
</dbReference>
<organism evidence="1 2">
    <name type="scientific">Siccirubricoccus deserti</name>
    <dbReference type="NCBI Taxonomy" id="2013562"/>
    <lineage>
        <taxon>Bacteria</taxon>
        <taxon>Pseudomonadati</taxon>
        <taxon>Pseudomonadota</taxon>
        <taxon>Alphaproteobacteria</taxon>
        <taxon>Acetobacterales</taxon>
        <taxon>Roseomonadaceae</taxon>
        <taxon>Siccirubricoccus</taxon>
    </lineage>
</organism>